<evidence type="ECO:0000313" key="4">
    <source>
        <dbReference type="EMBL" id="AWH94212.1"/>
    </source>
</evidence>
<gene>
    <name evidence="4" type="ORF">A6048_00285</name>
</gene>
<dbReference type="SUPFAM" id="SSF56235">
    <property type="entry name" value="N-terminal nucleophile aminohydrolases (Ntn hydrolases)"/>
    <property type="match status" value="1"/>
</dbReference>
<dbReference type="AlphaFoldDB" id="A0AAD0NM25"/>
<reference evidence="4 5" key="1">
    <citation type="submission" date="2016-04" db="EMBL/GenBank/DDBJ databases">
        <title>Complete genome sequence of the haloalkaliphilic hydrocarbon-degrading bacterium Dietzia psychralcaliphila ILA-1T, isolated from a drain of a fish product-processing plant.</title>
        <authorList>
            <person name="Zhao J."/>
            <person name="Hu B."/>
            <person name="Geng S."/>
            <person name="Nie Y."/>
            <person name="Tang Y."/>
        </authorList>
    </citation>
    <scope>NUCLEOTIDE SEQUENCE [LARGE SCALE GENOMIC DNA]</scope>
    <source>
        <strain evidence="4 5">ILA-1</strain>
    </source>
</reference>
<proteinExistence type="predicted"/>
<dbReference type="GO" id="GO:0016740">
    <property type="term" value="F:transferase activity"/>
    <property type="evidence" value="ECO:0007669"/>
    <property type="project" value="UniProtKB-KW"/>
</dbReference>
<dbReference type="InterPro" id="IPR017932">
    <property type="entry name" value="GATase_2_dom"/>
</dbReference>
<evidence type="ECO:0000256" key="2">
    <source>
        <dbReference type="ARBA" id="ARBA00022962"/>
    </source>
</evidence>
<dbReference type="Pfam" id="PF13522">
    <property type="entry name" value="GATase_6"/>
    <property type="match status" value="1"/>
</dbReference>
<dbReference type="InterPro" id="IPR029055">
    <property type="entry name" value="Ntn_hydrolases_N"/>
</dbReference>
<dbReference type="PANTHER" id="PTHR11907">
    <property type="entry name" value="AMIDOPHOSPHORIBOSYLTRANSFERASE"/>
    <property type="match status" value="1"/>
</dbReference>
<keyword evidence="2 4" id="KW-0315">Glutamine amidotransferase</keyword>
<protein>
    <submittedName>
        <fullName evidence="4">Glutamine amidotransferase</fullName>
    </submittedName>
</protein>
<evidence type="ECO:0000256" key="1">
    <source>
        <dbReference type="ARBA" id="ARBA00022679"/>
    </source>
</evidence>
<feature type="domain" description="Glutamine amidotransferase type-2" evidence="3">
    <location>
        <begin position="2"/>
        <end position="300"/>
    </location>
</feature>
<dbReference type="EMBL" id="CP015453">
    <property type="protein sequence ID" value="AWH94212.1"/>
    <property type="molecule type" value="Genomic_DNA"/>
</dbReference>
<evidence type="ECO:0000313" key="5">
    <source>
        <dbReference type="Proteomes" id="UP000244903"/>
    </source>
</evidence>
<dbReference type="RefSeq" id="WP_107747730.1">
    <property type="nucleotide sequence ID" value="NZ_CP015453.1"/>
</dbReference>
<dbReference type="Gene3D" id="3.60.20.10">
    <property type="entry name" value="Glutamine Phosphoribosylpyrophosphate, subunit 1, domain 1"/>
    <property type="match status" value="1"/>
</dbReference>
<dbReference type="Proteomes" id="UP000244903">
    <property type="component" value="Chromosome"/>
</dbReference>
<keyword evidence="5" id="KW-1185">Reference proteome</keyword>
<organism evidence="4 5">
    <name type="scientific">Dietzia psychralcaliphila</name>
    <dbReference type="NCBI Taxonomy" id="139021"/>
    <lineage>
        <taxon>Bacteria</taxon>
        <taxon>Bacillati</taxon>
        <taxon>Actinomycetota</taxon>
        <taxon>Actinomycetes</taxon>
        <taxon>Mycobacteriales</taxon>
        <taxon>Dietziaceae</taxon>
        <taxon>Dietzia</taxon>
    </lineage>
</organism>
<evidence type="ECO:0000259" key="3">
    <source>
        <dbReference type="PROSITE" id="PS51278"/>
    </source>
</evidence>
<dbReference type="PROSITE" id="PS51278">
    <property type="entry name" value="GATASE_TYPE_2"/>
    <property type="match status" value="1"/>
</dbReference>
<accession>A0AAD0NM25</accession>
<keyword evidence="1" id="KW-0808">Transferase</keyword>
<dbReference type="KEGG" id="dpc:A6048_00285"/>
<sequence length="300" mass="31200">MCGIVGLHLRDPDLEPRLGDLLTTMLGEMTDRGSDSAGVAVYGNPDWTPAGSATVTVLADGVDALTLSSRVGTHLGCEVRGRELGATVLLSAGTGTGPEALASAVRAAVPEAVLVGLGSELAVLKGVGLPLDLAAGFGLPGASGWQGVGHTRMATESAVTPAGSHPFSVGPDQCIVHNGSFSNHASVRRELARRDIHCDTLNDTEVAARFVAAQIALGAGIDQALAEMAGVLDGFYTLLVSTAEEFAVFRDPIACKPAVIAETDRYVAMASEYRAMAHLPGIDEAHLYEPEPGRVYHWHR</sequence>
<name>A0AAD0NM25_9ACTN</name>